<protein>
    <submittedName>
        <fullName evidence="2">GNAT family acetyltransferase</fullName>
    </submittedName>
</protein>
<dbReference type="Pfam" id="PF13673">
    <property type="entry name" value="Acetyltransf_10"/>
    <property type="match status" value="1"/>
</dbReference>
<feature type="domain" description="N-acetyltransferase" evidence="1">
    <location>
        <begin position="6"/>
        <end position="145"/>
    </location>
</feature>
<gene>
    <name evidence="2" type="ORF">MESMUL_17970</name>
</gene>
<dbReference type="InterPro" id="IPR016181">
    <property type="entry name" value="Acyl_CoA_acyltransferase"/>
</dbReference>
<sequence>MELFVKTLQELTPEELFEIYKLRVSVFVVEQKCPYQEVDDADKVAYHVWMKDEDGIQAYLRVLPKGATFDECSIGRVIAVKRRCGLGTKILDAGIQVAKEKLHAESLTIEAQVYARKLYENAGFVQVSDEFLEDGIPHIKMRLTL</sequence>
<dbReference type="AlphaFoldDB" id="A0A388SFI3"/>
<comment type="caution">
    <text evidence="2">The sequence shown here is derived from an EMBL/GenBank/DDBJ whole genome shotgun (WGS) entry which is preliminary data.</text>
</comment>
<evidence type="ECO:0000313" key="2">
    <source>
        <dbReference type="EMBL" id="GBO94443.1"/>
    </source>
</evidence>
<reference evidence="2 3" key="1">
    <citation type="journal article" date="2018" name="Int. J. Syst. Evol. Microbiol.">
        <title>Mesosutterella multiformis gen. nov., sp. nov., a member of the family Sutterellaceae and Sutterella megalosphaeroides sp. nov., isolated from human faeces.</title>
        <authorList>
            <person name="Sakamoto M."/>
            <person name="Ikeyama N."/>
            <person name="Kunihiro T."/>
            <person name="Iino T."/>
            <person name="Yuki M."/>
            <person name="Ohkuma M."/>
        </authorList>
    </citation>
    <scope>NUCLEOTIDE SEQUENCE [LARGE SCALE GENOMIC DNA]</scope>
    <source>
        <strain evidence="2 3">4NBBH2</strain>
    </source>
</reference>
<proteinExistence type="predicted"/>
<dbReference type="InterPro" id="IPR000182">
    <property type="entry name" value="GNAT_dom"/>
</dbReference>
<dbReference type="OrthoDB" id="9796171at2"/>
<evidence type="ECO:0000259" key="1">
    <source>
        <dbReference type="PROSITE" id="PS51186"/>
    </source>
</evidence>
<keyword evidence="3" id="KW-1185">Reference proteome</keyword>
<keyword evidence="2" id="KW-0808">Transferase</keyword>
<dbReference type="PROSITE" id="PS51186">
    <property type="entry name" value="GNAT"/>
    <property type="match status" value="1"/>
</dbReference>
<evidence type="ECO:0000313" key="3">
    <source>
        <dbReference type="Proteomes" id="UP000266091"/>
    </source>
</evidence>
<accession>A0A388SFI3</accession>
<organism evidence="2 3">
    <name type="scientific">Mesosutterella multiformis</name>
    <dbReference type="NCBI Taxonomy" id="2259133"/>
    <lineage>
        <taxon>Bacteria</taxon>
        <taxon>Pseudomonadati</taxon>
        <taxon>Pseudomonadota</taxon>
        <taxon>Betaproteobacteria</taxon>
        <taxon>Burkholderiales</taxon>
        <taxon>Sutterellaceae</taxon>
        <taxon>Mesosutterella</taxon>
    </lineage>
</organism>
<dbReference type="SUPFAM" id="SSF55729">
    <property type="entry name" value="Acyl-CoA N-acyltransferases (Nat)"/>
    <property type="match status" value="1"/>
</dbReference>
<name>A0A388SFI3_9BURK</name>
<dbReference type="EMBL" id="BGZJ01000002">
    <property type="protein sequence ID" value="GBO94443.1"/>
    <property type="molecule type" value="Genomic_DNA"/>
</dbReference>
<dbReference type="Gene3D" id="3.40.630.30">
    <property type="match status" value="1"/>
</dbReference>
<dbReference type="GO" id="GO:0016747">
    <property type="term" value="F:acyltransferase activity, transferring groups other than amino-acyl groups"/>
    <property type="evidence" value="ECO:0007669"/>
    <property type="project" value="InterPro"/>
</dbReference>
<dbReference type="Proteomes" id="UP000266091">
    <property type="component" value="Unassembled WGS sequence"/>
</dbReference>